<dbReference type="InterPro" id="IPR051681">
    <property type="entry name" value="Ser/Thr_Kinases-Pseudokinases"/>
</dbReference>
<organism evidence="2 3">
    <name type="scientific">Rhizoctonia solani</name>
    <dbReference type="NCBI Taxonomy" id="456999"/>
    <lineage>
        <taxon>Eukaryota</taxon>
        <taxon>Fungi</taxon>
        <taxon>Dikarya</taxon>
        <taxon>Basidiomycota</taxon>
        <taxon>Agaricomycotina</taxon>
        <taxon>Agaricomycetes</taxon>
        <taxon>Cantharellales</taxon>
        <taxon>Ceratobasidiaceae</taxon>
        <taxon>Rhizoctonia</taxon>
    </lineage>
</organism>
<dbReference type="SUPFAM" id="SSF56112">
    <property type="entry name" value="Protein kinase-like (PK-like)"/>
    <property type="match status" value="1"/>
</dbReference>
<dbReference type="Pfam" id="PF07714">
    <property type="entry name" value="PK_Tyr_Ser-Thr"/>
    <property type="match status" value="1"/>
</dbReference>
<dbReference type="Proteomes" id="UP000663827">
    <property type="component" value="Unassembled WGS sequence"/>
</dbReference>
<dbReference type="InterPro" id="IPR011009">
    <property type="entry name" value="Kinase-like_dom_sf"/>
</dbReference>
<dbReference type="GO" id="GO:0004674">
    <property type="term" value="F:protein serine/threonine kinase activity"/>
    <property type="evidence" value="ECO:0007669"/>
    <property type="project" value="TreeGrafter"/>
</dbReference>
<gene>
    <name evidence="2" type="ORF">RDB_LOCUS88910</name>
</gene>
<reference evidence="2" key="1">
    <citation type="submission" date="2021-01" db="EMBL/GenBank/DDBJ databases">
        <authorList>
            <person name="Kaushik A."/>
        </authorList>
    </citation>
    <scope>NUCLEOTIDE SEQUENCE</scope>
    <source>
        <strain evidence="2">AG5</strain>
    </source>
</reference>
<dbReference type="Gene3D" id="1.10.510.10">
    <property type="entry name" value="Transferase(Phosphotransferase) domain 1"/>
    <property type="match status" value="1"/>
</dbReference>
<proteinExistence type="predicted"/>
<sequence>MSEAERINLIRGIAKALKYIHDDILEGSIVHGSLSMDSVVVDADGSPKLTNFEFSCQYQHTDNPLRAPVLHAPPLASSPTRWDAPELFQDVSDSRAPFPTRYTDLWSLGSLIVFVFSCELPYAQSQLPGAIASLMNGEKPYAESDCPPKIGDLAKSLWEEVPYQRYSASKVLELIDGL</sequence>
<dbReference type="PROSITE" id="PS50011">
    <property type="entry name" value="PROTEIN_KINASE_DOM"/>
    <property type="match status" value="1"/>
</dbReference>
<dbReference type="InterPro" id="IPR001245">
    <property type="entry name" value="Ser-Thr/Tyr_kinase_cat_dom"/>
</dbReference>
<dbReference type="EMBL" id="CAJNJQ010001827">
    <property type="protein sequence ID" value="CAE7151528.1"/>
    <property type="molecule type" value="Genomic_DNA"/>
</dbReference>
<accession>A0A8H3E590</accession>
<evidence type="ECO:0000313" key="2">
    <source>
        <dbReference type="EMBL" id="CAE7151528.1"/>
    </source>
</evidence>
<dbReference type="GO" id="GO:0005524">
    <property type="term" value="F:ATP binding"/>
    <property type="evidence" value="ECO:0007669"/>
    <property type="project" value="InterPro"/>
</dbReference>
<dbReference type="PANTHER" id="PTHR44329:SF214">
    <property type="entry name" value="PROTEIN KINASE DOMAIN-CONTAINING PROTEIN"/>
    <property type="match status" value="1"/>
</dbReference>
<name>A0A8H3E590_9AGAM</name>
<comment type="caution">
    <text evidence="2">The sequence shown here is derived from an EMBL/GenBank/DDBJ whole genome shotgun (WGS) entry which is preliminary data.</text>
</comment>
<protein>
    <recommendedName>
        <fullName evidence="1">Protein kinase domain-containing protein</fullName>
    </recommendedName>
</protein>
<evidence type="ECO:0000259" key="1">
    <source>
        <dbReference type="PROSITE" id="PS50011"/>
    </source>
</evidence>
<feature type="domain" description="Protein kinase" evidence="1">
    <location>
        <begin position="1"/>
        <end position="178"/>
    </location>
</feature>
<dbReference type="AlphaFoldDB" id="A0A8H3E590"/>
<dbReference type="InterPro" id="IPR000719">
    <property type="entry name" value="Prot_kinase_dom"/>
</dbReference>
<dbReference type="PANTHER" id="PTHR44329">
    <property type="entry name" value="SERINE/THREONINE-PROTEIN KINASE TNNI3K-RELATED"/>
    <property type="match status" value="1"/>
</dbReference>
<evidence type="ECO:0000313" key="3">
    <source>
        <dbReference type="Proteomes" id="UP000663827"/>
    </source>
</evidence>
<dbReference type="OrthoDB" id="5982228at2759"/>